<dbReference type="AlphaFoldDB" id="A0A368GMB9"/>
<accession>A0A368GMB9</accession>
<dbReference type="Proteomes" id="UP000252519">
    <property type="component" value="Unassembled WGS sequence"/>
</dbReference>
<reference evidence="1 2" key="1">
    <citation type="submission" date="2014-10" db="EMBL/GenBank/DDBJ databases">
        <title>Draft genome of the hookworm Ancylostoma caninum.</title>
        <authorList>
            <person name="Mitreva M."/>
        </authorList>
    </citation>
    <scope>NUCLEOTIDE SEQUENCE [LARGE SCALE GENOMIC DNA]</scope>
    <source>
        <strain evidence="1 2">Baltimore</strain>
    </source>
</reference>
<name>A0A368GMB9_ANCCA</name>
<evidence type="ECO:0000313" key="2">
    <source>
        <dbReference type="Proteomes" id="UP000252519"/>
    </source>
</evidence>
<comment type="caution">
    <text evidence="1">The sequence shown here is derived from an EMBL/GenBank/DDBJ whole genome shotgun (WGS) entry which is preliminary data.</text>
</comment>
<keyword evidence="2" id="KW-1185">Reference proteome</keyword>
<gene>
    <name evidence="1" type="ORF">ANCCAN_09823</name>
</gene>
<protein>
    <submittedName>
        <fullName evidence="1">Uncharacterized protein</fullName>
    </submittedName>
</protein>
<organism evidence="1 2">
    <name type="scientific">Ancylostoma caninum</name>
    <name type="common">Dog hookworm</name>
    <dbReference type="NCBI Taxonomy" id="29170"/>
    <lineage>
        <taxon>Eukaryota</taxon>
        <taxon>Metazoa</taxon>
        <taxon>Ecdysozoa</taxon>
        <taxon>Nematoda</taxon>
        <taxon>Chromadorea</taxon>
        <taxon>Rhabditida</taxon>
        <taxon>Rhabditina</taxon>
        <taxon>Rhabditomorpha</taxon>
        <taxon>Strongyloidea</taxon>
        <taxon>Ancylostomatidae</taxon>
        <taxon>Ancylostomatinae</taxon>
        <taxon>Ancylostoma</taxon>
    </lineage>
</organism>
<sequence length="106" mass="12260">MTTLWENIHHGRDGCGVTSSPDLCLGNIVLLNLKEDAHERSRFVVLQRHFSKYEMMEYSYRNGHYIDEAQMFTLLSASLISAHNLTVQDFRILDLLLNRVIVLPNL</sequence>
<dbReference type="EMBL" id="JOJR01000136">
    <property type="protein sequence ID" value="RCN44190.1"/>
    <property type="molecule type" value="Genomic_DNA"/>
</dbReference>
<dbReference type="OrthoDB" id="5857318at2759"/>
<evidence type="ECO:0000313" key="1">
    <source>
        <dbReference type="EMBL" id="RCN44190.1"/>
    </source>
</evidence>
<proteinExistence type="predicted"/>